<dbReference type="Pfam" id="PF04892">
    <property type="entry name" value="VanZ"/>
    <property type="match status" value="1"/>
</dbReference>
<dbReference type="NCBIfam" id="NF037970">
    <property type="entry name" value="vanZ_1"/>
    <property type="match status" value="1"/>
</dbReference>
<evidence type="ECO:0000313" key="3">
    <source>
        <dbReference type="EMBL" id="SPP65470.1"/>
    </source>
</evidence>
<dbReference type="Proteomes" id="UP000248168">
    <property type="component" value="Unassembled WGS sequence"/>
</dbReference>
<name>A0A330LER0_9BACT</name>
<keyword evidence="1" id="KW-0472">Membrane</keyword>
<keyword evidence="1" id="KW-0812">Transmembrane</keyword>
<proteinExistence type="predicted"/>
<dbReference type="InParanoid" id="A0A330LER0"/>
<evidence type="ECO:0000256" key="1">
    <source>
        <dbReference type="SAM" id="Phobius"/>
    </source>
</evidence>
<dbReference type="OrthoDB" id="9794977at2"/>
<dbReference type="EMBL" id="OUNR01000016">
    <property type="protein sequence ID" value="SPP65470.1"/>
    <property type="molecule type" value="Genomic_DNA"/>
</dbReference>
<dbReference type="AlphaFoldDB" id="A0A330LER0"/>
<feature type="transmembrane region" description="Helical" evidence="1">
    <location>
        <begin position="76"/>
        <end position="96"/>
    </location>
</feature>
<keyword evidence="4" id="KW-1185">Reference proteome</keyword>
<evidence type="ECO:0000259" key="2">
    <source>
        <dbReference type="Pfam" id="PF04892"/>
    </source>
</evidence>
<reference evidence="4" key="1">
    <citation type="submission" date="2018-04" db="EMBL/GenBank/DDBJ databases">
        <authorList>
            <person name="Lucker S."/>
            <person name="Sakoula D."/>
        </authorList>
    </citation>
    <scope>NUCLEOTIDE SEQUENCE [LARGE SCALE GENOMIC DNA]</scope>
</reference>
<keyword evidence="1" id="KW-1133">Transmembrane helix</keyword>
<organism evidence="3 4">
    <name type="scientific">Nitrospira lenta</name>
    <dbReference type="NCBI Taxonomy" id="1436998"/>
    <lineage>
        <taxon>Bacteria</taxon>
        <taxon>Pseudomonadati</taxon>
        <taxon>Nitrospirota</taxon>
        <taxon>Nitrospiria</taxon>
        <taxon>Nitrospirales</taxon>
        <taxon>Nitrospiraceae</taxon>
        <taxon>Nitrospira</taxon>
    </lineage>
</organism>
<feature type="domain" description="VanZ-like" evidence="2">
    <location>
        <begin position="7"/>
        <end position="124"/>
    </location>
</feature>
<gene>
    <name evidence="3" type="ORF">NITLEN_30384</name>
</gene>
<feature type="transmembrane region" description="Helical" evidence="1">
    <location>
        <begin position="44"/>
        <end position="64"/>
    </location>
</feature>
<dbReference type="InterPro" id="IPR006976">
    <property type="entry name" value="VanZ-like"/>
</dbReference>
<protein>
    <recommendedName>
        <fullName evidence="2">VanZ-like domain-containing protein</fullName>
    </recommendedName>
</protein>
<evidence type="ECO:0000313" key="4">
    <source>
        <dbReference type="Proteomes" id="UP000248168"/>
    </source>
</evidence>
<dbReference type="RefSeq" id="WP_121989745.1">
    <property type="nucleotide sequence ID" value="NZ_OUNR01000016.1"/>
</dbReference>
<accession>A0A330LER0</accession>
<sequence>MQLILWILYGVLILASGIYGSDFVGHSHWDYVIWIPPLDEIQTFQFWLDIVVNVTLYAPFAFLFLQYRNSTHRSALVTAVLLGLLLSCAVELYQVYSHNRRPSPLDIACNLSGTIIGTLLWKAWRRSARQTPQLKAPAIPIP</sequence>